<proteinExistence type="predicted"/>
<accession>A0A382S5Q0</accession>
<dbReference type="EMBL" id="UINC01126633">
    <property type="protein sequence ID" value="SVD05234.1"/>
    <property type="molecule type" value="Genomic_DNA"/>
</dbReference>
<name>A0A382S5Q0_9ZZZZ</name>
<reference evidence="2" key="1">
    <citation type="submission" date="2018-05" db="EMBL/GenBank/DDBJ databases">
        <authorList>
            <person name="Lanie J.A."/>
            <person name="Ng W.-L."/>
            <person name="Kazmierczak K.M."/>
            <person name="Andrzejewski T.M."/>
            <person name="Davidsen T.M."/>
            <person name="Wayne K.J."/>
            <person name="Tettelin H."/>
            <person name="Glass J.I."/>
            <person name="Rusch D."/>
            <person name="Podicherti R."/>
            <person name="Tsui H.-C.T."/>
            <person name="Winkler M.E."/>
        </authorList>
    </citation>
    <scope>NUCLEOTIDE SEQUENCE</scope>
</reference>
<feature type="non-terminal residue" evidence="2">
    <location>
        <position position="1"/>
    </location>
</feature>
<sequence>DSIVDESKRAVRGGWYNASKGKALLSTFRYPTNSDKKQISIGFRISSLTTMSVGAMLSTESRSYGIGDTLTIKATWNNTVNVDGIPKLKLSNGSEAAYSGGGGASTLLFLYTPQAGDVSAKDISVEEYTGTIKNASGNLVSQISGDLGSVEIDVDSPTLVGVSADEGTYKSGDTIPISVTWNKPVKVTGTPILSLSNGLSATYFEGDGTSKLIFNLSVIKGNSANNISVISLDGIVKSETGNTAEAVTGKLENITIDAVFPEISLNGDTAVSFLAIGNRETKRFKDSGAIASDDEDGDLSSSITVTGKVNENQP</sequence>
<dbReference type="InterPro" id="IPR013783">
    <property type="entry name" value="Ig-like_fold"/>
</dbReference>
<evidence type="ECO:0000256" key="1">
    <source>
        <dbReference type="SAM" id="MobiDB-lite"/>
    </source>
</evidence>
<feature type="non-terminal residue" evidence="2">
    <location>
        <position position="314"/>
    </location>
</feature>
<dbReference type="Gene3D" id="2.60.40.10">
    <property type="entry name" value="Immunoglobulins"/>
    <property type="match status" value="1"/>
</dbReference>
<gene>
    <name evidence="2" type="ORF">METZ01_LOCUS358088</name>
</gene>
<organism evidence="2">
    <name type="scientific">marine metagenome</name>
    <dbReference type="NCBI Taxonomy" id="408172"/>
    <lineage>
        <taxon>unclassified sequences</taxon>
        <taxon>metagenomes</taxon>
        <taxon>ecological metagenomes</taxon>
    </lineage>
</organism>
<dbReference type="AlphaFoldDB" id="A0A382S5Q0"/>
<evidence type="ECO:0000313" key="2">
    <source>
        <dbReference type="EMBL" id="SVD05234.1"/>
    </source>
</evidence>
<feature type="region of interest" description="Disordered" evidence="1">
    <location>
        <begin position="286"/>
        <end position="314"/>
    </location>
</feature>
<protein>
    <submittedName>
        <fullName evidence="2">Uncharacterized protein</fullName>
    </submittedName>
</protein>
<feature type="compositionally biased region" description="Polar residues" evidence="1">
    <location>
        <begin position="299"/>
        <end position="314"/>
    </location>
</feature>